<dbReference type="Pfam" id="PF10382">
    <property type="entry name" value="ZGRF1-like_N"/>
    <property type="match status" value="2"/>
</dbReference>
<organism evidence="2 3">
    <name type="scientific">Dendrobium chrysotoxum</name>
    <name type="common">Orchid</name>
    <dbReference type="NCBI Taxonomy" id="161865"/>
    <lineage>
        <taxon>Eukaryota</taxon>
        <taxon>Viridiplantae</taxon>
        <taxon>Streptophyta</taxon>
        <taxon>Embryophyta</taxon>
        <taxon>Tracheophyta</taxon>
        <taxon>Spermatophyta</taxon>
        <taxon>Magnoliopsida</taxon>
        <taxon>Liliopsida</taxon>
        <taxon>Asparagales</taxon>
        <taxon>Orchidaceae</taxon>
        <taxon>Epidendroideae</taxon>
        <taxon>Malaxideae</taxon>
        <taxon>Dendrobiinae</taxon>
        <taxon>Dendrobium</taxon>
    </lineage>
</organism>
<proteinExistence type="predicted"/>
<dbReference type="PANTHER" id="PTHR28535:SF1">
    <property type="entry name" value="PROTEIN ZGRF1"/>
    <property type="match status" value="1"/>
</dbReference>
<dbReference type="GO" id="GO:0006302">
    <property type="term" value="P:double-strand break repair"/>
    <property type="evidence" value="ECO:0007669"/>
    <property type="project" value="TreeGrafter"/>
</dbReference>
<feature type="domain" description="5'-3' DNA helicase ZGRF1-like N-terminal" evidence="1">
    <location>
        <begin position="94"/>
        <end position="140"/>
    </location>
</feature>
<dbReference type="Proteomes" id="UP000775213">
    <property type="component" value="Unassembled WGS sequence"/>
</dbReference>
<accession>A0AAV7G4H4</accession>
<protein>
    <recommendedName>
        <fullName evidence="1">5'-3' DNA helicase ZGRF1-like N-terminal domain-containing protein</fullName>
    </recommendedName>
</protein>
<sequence length="196" mass="22047">MSATRWLVTYTKHMKQKRKVYQDGVMELCSSSGKVILYDDCEKLIDKRFLKKDDIVKSGGTLSFETHIVDIGDPDRNNKPSAESNVKSVIRSKSQKEKITLLSEDGAVLSSKYLTSVACLETGENCEFPNYLVEICEKRTSAAGQDGYSNFPSCKDLHMKDSMNQVVPSKPEKFNKAMTSRKDRKIPLSSGLFFLP</sequence>
<evidence type="ECO:0000313" key="3">
    <source>
        <dbReference type="Proteomes" id="UP000775213"/>
    </source>
</evidence>
<evidence type="ECO:0000313" key="2">
    <source>
        <dbReference type="EMBL" id="KAH0450583.1"/>
    </source>
</evidence>
<gene>
    <name evidence="2" type="ORF">IEQ34_021275</name>
</gene>
<feature type="domain" description="5'-3' DNA helicase ZGRF1-like N-terminal" evidence="1">
    <location>
        <begin position="5"/>
        <end position="76"/>
    </location>
</feature>
<dbReference type="GO" id="GO:0035861">
    <property type="term" value="C:site of double-strand break"/>
    <property type="evidence" value="ECO:0007669"/>
    <property type="project" value="TreeGrafter"/>
</dbReference>
<dbReference type="PANTHER" id="PTHR28535">
    <property type="entry name" value="ZINC FINGER GRF-TYPE CONTAINING 1"/>
    <property type="match status" value="1"/>
</dbReference>
<dbReference type="InterPro" id="IPR018838">
    <property type="entry name" value="ZGRF1-like_N"/>
</dbReference>
<comment type="caution">
    <text evidence="2">The sequence shown here is derived from an EMBL/GenBank/DDBJ whole genome shotgun (WGS) entry which is preliminary data.</text>
</comment>
<dbReference type="GO" id="GO:0005634">
    <property type="term" value="C:nucleus"/>
    <property type="evidence" value="ECO:0007669"/>
    <property type="project" value="TreeGrafter"/>
</dbReference>
<dbReference type="EMBL" id="JAGFBR010000018">
    <property type="protein sequence ID" value="KAH0450583.1"/>
    <property type="molecule type" value="Genomic_DNA"/>
</dbReference>
<dbReference type="InterPro" id="IPR052800">
    <property type="entry name" value="DNA_Repair_Helicase_ZGRF1"/>
</dbReference>
<reference evidence="2 3" key="1">
    <citation type="journal article" date="2021" name="Hortic Res">
        <title>Chromosome-scale assembly of the Dendrobium chrysotoxum genome enhances the understanding of orchid evolution.</title>
        <authorList>
            <person name="Zhang Y."/>
            <person name="Zhang G.Q."/>
            <person name="Zhang D."/>
            <person name="Liu X.D."/>
            <person name="Xu X.Y."/>
            <person name="Sun W.H."/>
            <person name="Yu X."/>
            <person name="Zhu X."/>
            <person name="Wang Z.W."/>
            <person name="Zhao X."/>
            <person name="Zhong W.Y."/>
            <person name="Chen H."/>
            <person name="Yin W.L."/>
            <person name="Huang T."/>
            <person name="Niu S.C."/>
            <person name="Liu Z.J."/>
        </authorList>
    </citation>
    <scope>NUCLEOTIDE SEQUENCE [LARGE SCALE GENOMIC DNA]</scope>
    <source>
        <strain evidence="2">Lindl</strain>
    </source>
</reference>
<name>A0AAV7G4H4_DENCH</name>
<dbReference type="AlphaFoldDB" id="A0AAV7G4H4"/>
<evidence type="ECO:0000259" key="1">
    <source>
        <dbReference type="Pfam" id="PF10382"/>
    </source>
</evidence>
<keyword evidence="3" id="KW-1185">Reference proteome</keyword>